<dbReference type="Gene3D" id="1.10.10.60">
    <property type="entry name" value="Homeodomain-like"/>
    <property type="match status" value="2"/>
</dbReference>
<dbReference type="PROSITE" id="PS01124">
    <property type="entry name" value="HTH_ARAC_FAMILY_2"/>
    <property type="match status" value="1"/>
</dbReference>
<dbReference type="PANTHER" id="PTHR43280:SF27">
    <property type="entry name" value="TRANSCRIPTIONAL REGULATOR MTLR"/>
    <property type="match status" value="1"/>
</dbReference>
<accession>A0A2V1IKJ2</accession>
<dbReference type="InterPro" id="IPR009057">
    <property type="entry name" value="Homeodomain-like_sf"/>
</dbReference>
<protein>
    <submittedName>
        <fullName evidence="5">AraC family transcriptional regulator</fullName>
    </submittedName>
</protein>
<dbReference type="EMBL" id="PUEC01000008">
    <property type="protein sequence ID" value="PWB02989.1"/>
    <property type="molecule type" value="Genomic_DNA"/>
</dbReference>
<dbReference type="InterPro" id="IPR018062">
    <property type="entry name" value="HTH_AraC-typ_CS"/>
</dbReference>
<dbReference type="InterPro" id="IPR018060">
    <property type="entry name" value="HTH_AraC"/>
</dbReference>
<keyword evidence="3" id="KW-0804">Transcription</keyword>
<dbReference type="PRINTS" id="PR00032">
    <property type="entry name" value="HTHARAC"/>
</dbReference>
<organism evidence="5 6">
    <name type="scientific">Duncaniella muris</name>
    <dbReference type="NCBI Taxonomy" id="2094150"/>
    <lineage>
        <taxon>Bacteria</taxon>
        <taxon>Pseudomonadati</taxon>
        <taxon>Bacteroidota</taxon>
        <taxon>Bacteroidia</taxon>
        <taxon>Bacteroidales</taxon>
        <taxon>Muribaculaceae</taxon>
        <taxon>Duncaniella</taxon>
    </lineage>
</organism>
<dbReference type="GeneID" id="82525694"/>
<gene>
    <name evidence="5" type="ORF">C5O23_04965</name>
</gene>
<dbReference type="SUPFAM" id="SSF46689">
    <property type="entry name" value="Homeodomain-like"/>
    <property type="match status" value="2"/>
</dbReference>
<evidence type="ECO:0000313" key="6">
    <source>
        <dbReference type="Proteomes" id="UP000244905"/>
    </source>
</evidence>
<dbReference type="SMART" id="SM00342">
    <property type="entry name" value="HTH_ARAC"/>
    <property type="match status" value="1"/>
</dbReference>
<keyword evidence="1" id="KW-0805">Transcription regulation</keyword>
<evidence type="ECO:0000256" key="3">
    <source>
        <dbReference type="ARBA" id="ARBA00023163"/>
    </source>
</evidence>
<keyword evidence="6" id="KW-1185">Reference proteome</keyword>
<dbReference type="InterPro" id="IPR020449">
    <property type="entry name" value="Tscrpt_reg_AraC-type_HTH"/>
</dbReference>
<dbReference type="AlphaFoldDB" id="A0A2V1IKJ2"/>
<dbReference type="GO" id="GO:0003700">
    <property type="term" value="F:DNA-binding transcription factor activity"/>
    <property type="evidence" value="ECO:0007669"/>
    <property type="project" value="InterPro"/>
</dbReference>
<dbReference type="GO" id="GO:0043565">
    <property type="term" value="F:sequence-specific DNA binding"/>
    <property type="evidence" value="ECO:0007669"/>
    <property type="project" value="InterPro"/>
</dbReference>
<evidence type="ECO:0000313" key="5">
    <source>
        <dbReference type="EMBL" id="PWB02989.1"/>
    </source>
</evidence>
<dbReference type="Pfam" id="PF12833">
    <property type="entry name" value="HTH_18"/>
    <property type="match status" value="1"/>
</dbReference>
<reference evidence="6" key="1">
    <citation type="submission" date="2018-02" db="EMBL/GenBank/DDBJ databases">
        <authorList>
            <person name="Clavel T."/>
            <person name="Strowig T."/>
        </authorList>
    </citation>
    <scope>NUCLEOTIDE SEQUENCE [LARGE SCALE GENOMIC DNA]</scope>
    <source>
        <strain evidence="6">DSM 103720</strain>
    </source>
</reference>
<sequence>MNKIITEITPLSEKDCFYLIDRYKDRFTYPIHRHEEYELNFVSNCDGARRVVGDSIERLGMYDLVLIGNGIEHGWEQHECMSDKIREITIQFSSDLFGSSFLAKTQLSSIRRMLDLSSNGIAFTVESIMKVYHKLDNLTKIESGFYRMLELMSILYELAEGGHYRKLSSSSFASLKPTGDSRRVQKVQDHINKHYKEDIRLNDLADLVGMTPTAFSRFFKLRTGRSISDYVIDIRLGHASRQLVDSTTSVAEICYECGFNNVSNFNRIFKKKKGNSPKVFREIYQHHKMLV</sequence>
<dbReference type="RefSeq" id="WP_107031839.1">
    <property type="nucleotide sequence ID" value="NZ_CAJSYL010000005.1"/>
</dbReference>
<proteinExistence type="predicted"/>
<dbReference type="PANTHER" id="PTHR43280">
    <property type="entry name" value="ARAC-FAMILY TRANSCRIPTIONAL REGULATOR"/>
    <property type="match status" value="1"/>
</dbReference>
<evidence type="ECO:0000259" key="4">
    <source>
        <dbReference type="PROSITE" id="PS01124"/>
    </source>
</evidence>
<keyword evidence="2" id="KW-0238">DNA-binding</keyword>
<comment type="caution">
    <text evidence="5">The sequence shown here is derived from an EMBL/GenBank/DDBJ whole genome shotgun (WGS) entry which is preliminary data.</text>
</comment>
<dbReference type="Proteomes" id="UP000244905">
    <property type="component" value="Unassembled WGS sequence"/>
</dbReference>
<evidence type="ECO:0000256" key="1">
    <source>
        <dbReference type="ARBA" id="ARBA00023015"/>
    </source>
</evidence>
<dbReference type="PROSITE" id="PS00041">
    <property type="entry name" value="HTH_ARAC_FAMILY_1"/>
    <property type="match status" value="1"/>
</dbReference>
<name>A0A2V1IKJ2_9BACT</name>
<evidence type="ECO:0000256" key="2">
    <source>
        <dbReference type="ARBA" id="ARBA00023125"/>
    </source>
</evidence>
<feature type="domain" description="HTH araC/xylS-type" evidence="4">
    <location>
        <begin position="185"/>
        <end position="283"/>
    </location>
</feature>